<protein>
    <submittedName>
        <fullName evidence="2">Uncharacterized protein</fullName>
    </submittedName>
</protein>
<dbReference type="EMBL" id="PDJK01000002">
    <property type="protein sequence ID" value="PFG46401.1"/>
    <property type="molecule type" value="Genomic_DNA"/>
</dbReference>
<sequence length="60" mass="6543">MRYPYRSLVDGRPAPLGGDVVVFTIFSMPGCTDAVKHAREIGNPSRTRQESRLPGIAAAR</sequence>
<evidence type="ECO:0000256" key="1">
    <source>
        <dbReference type="SAM" id="MobiDB-lite"/>
    </source>
</evidence>
<gene>
    <name evidence="2" type="ORF">ATK36_1375</name>
</gene>
<name>A0A2A9F6L8_9PSEU</name>
<proteinExistence type="predicted"/>
<comment type="caution">
    <text evidence="2">The sequence shown here is derived from an EMBL/GenBank/DDBJ whole genome shotgun (WGS) entry which is preliminary data.</text>
</comment>
<accession>A0A2A9F6L8</accession>
<evidence type="ECO:0000313" key="3">
    <source>
        <dbReference type="Proteomes" id="UP000243542"/>
    </source>
</evidence>
<dbReference type="AlphaFoldDB" id="A0A2A9F6L8"/>
<reference evidence="2 3" key="1">
    <citation type="submission" date="2017-10" db="EMBL/GenBank/DDBJ databases">
        <title>Sequencing the genomes of 1000 actinobacteria strains.</title>
        <authorList>
            <person name="Klenk H.-P."/>
        </authorList>
    </citation>
    <scope>NUCLEOTIDE SEQUENCE [LARGE SCALE GENOMIC DNA]</scope>
    <source>
        <strain evidence="2 3">DSM 46092</strain>
    </source>
</reference>
<keyword evidence="3" id="KW-1185">Reference proteome</keyword>
<feature type="region of interest" description="Disordered" evidence="1">
    <location>
        <begin position="40"/>
        <end position="60"/>
    </location>
</feature>
<organism evidence="2 3">
    <name type="scientific">Amycolatopsis sulphurea</name>
    <dbReference type="NCBI Taxonomy" id="76022"/>
    <lineage>
        <taxon>Bacteria</taxon>
        <taxon>Bacillati</taxon>
        <taxon>Actinomycetota</taxon>
        <taxon>Actinomycetes</taxon>
        <taxon>Pseudonocardiales</taxon>
        <taxon>Pseudonocardiaceae</taxon>
        <taxon>Amycolatopsis</taxon>
    </lineage>
</organism>
<dbReference type="Proteomes" id="UP000243542">
    <property type="component" value="Unassembled WGS sequence"/>
</dbReference>
<evidence type="ECO:0000313" key="2">
    <source>
        <dbReference type="EMBL" id="PFG46401.1"/>
    </source>
</evidence>